<proteinExistence type="inferred from homology"/>
<dbReference type="PANTHER" id="PTHR32328">
    <property type="entry name" value="L-SERYL-TRNA(SEC) SELENIUM TRANSFERASE"/>
    <property type="match status" value="1"/>
</dbReference>
<feature type="modified residue" description="N6-(pyridoxal phosphate)lysine" evidence="4">
    <location>
        <position position="216"/>
    </location>
</feature>
<keyword evidence="6" id="KW-1185">Reference proteome</keyword>
<evidence type="ECO:0000256" key="3">
    <source>
        <dbReference type="ARBA" id="ARBA00044507"/>
    </source>
</evidence>
<accession>A0A085GPE6</accession>
<comment type="similarity">
    <text evidence="3">Belongs to the SelA family.</text>
</comment>
<dbReference type="eggNOG" id="COG1921">
    <property type="taxonomic scope" value="Bacteria"/>
</dbReference>
<keyword evidence="2 4" id="KW-0663">Pyridoxal phosphate</keyword>
<evidence type="ECO:0000256" key="2">
    <source>
        <dbReference type="ARBA" id="ARBA00022898"/>
    </source>
</evidence>
<dbReference type="EMBL" id="JMPJ01000017">
    <property type="protein sequence ID" value="KFC85591.1"/>
    <property type="molecule type" value="Genomic_DNA"/>
</dbReference>
<dbReference type="GeneID" id="78381107"/>
<name>A0A085GPE6_EWIA3</name>
<evidence type="ECO:0000313" key="6">
    <source>
        <dbReference type="Proteomes" id="UP000028640"/>
    </source>
</evidence>
<dbReference type="FunFam" id="3.40.640.10:FF:000056">
    <property type="entry name" value="SelA-like pyridoxal phosphate-dependent enzyme"/>
    <property type="match status" value="1"/>
</dbReference>
<dbReference type="NCBIfam" id="TIGR01437">
    <property type="entry name" value="selA_rel"/>
    <property type="match status" value="1"/>
</dbReference>
<dbReference type="Proteomes" id="UP000028640">
    <property type="component" value="Unassembled WGS sequence"/>
</dbReference>
<comment type="cofactor">
    <cofactor evidence="1 4">
        <name>pyridoxal 5'-phosphate</name>
        <dbReference type="ChEBI" id="CHEBI:597326"/>
    </cofactor>
</comment>
<dbReference type="PANTHER" id="PTHR32328:SF0">
    <property type="entry name" value="L-SERYL-TRNA(SEC) SELENIUM TRANSFERASE"/>
    <property type="match status" value="1"/>
</dbReference>
<evidence type="ECO:0000313" key="5">
    <source>
        <dbReference type="EMBL" id="KFC85591.1"/>
    </source>
</evidence>
<sequence length="375" mass="40188">MSSNADLYEKYKLKQVINASGRMTALGVSTPRPEVADVVNTGLNHYFEMKDLVNKTGAYIAKLLNVENAVVVSCASAGIAQSVAAVIIKDNAWLLENLHAAPLEVPHDIVLPKGHNVNFGAPVGTMVTMGGGKIVEAGYANECSAAQLAACITPRTAAILYIKSHHSVQKSILSVEEAAAVAQQHNLPLIVDAAAEEDLTCYYNMGATLVIYSGAKAIEGPTSGLVLGKHQYVEWVKQQSGGIGRAMKVGKEGILGLTQAIESYITQPKTTGQEMVDKMTPFIESLNQINGVSGRVVWDSAGRDIARTEITFDEAVLGWKTKAIVEAMKEGDIAVYFRGYRANEGKIEVDVRSVTPPQLAIVAERFKQIFDGAKA</sequence>
<evidence type="ECO:0000256" key="4">
    <source>
        <dbReference type="PIRSR" id="PIRSR618319-50"/>
    </source>
</evidence>
<dbReference type="Pfam" id="PF03841">
    <property type="entry name" value="SelA"/>
    <property type="match status" value="1"/>
</dbReference>
<dbReference type="InterPro" id="IPR015421">
    <property type="entry name" value="PyrdxlP-dep_Trfase_major"/>
</dbReference>
<dbReference type="SUPFAM" id="SSF53383">
    <property type="entry name" value="PLP-dependent transferases"/>
    <property type="match status" value="1"/>
</dbReference>
<dbReference type="GO" id="GO:0004125">
    <property type="term" value="F:L-seryl-tRNA(Sec) selenium transferase activity"/>
    <property type="evidence" value="ECO:0007669"/>
    <property type="project" value="TreeGrafter"/>
</dbReference>
<gene>
    <name evidence="5" type="ORF">GEAM_0063</name>
</gene>
<dbReference type="AlphaFoldDB" id="A0A085GPE6"/>
<protein>
    <submittedName>
        <fullName evidence="5">Putative L-seryl-tRNA(Sec) selenium transferase</fullName>
    </submittedName>
</protein>
<dbReference type="RefSeq" id="WP_034786693.1">
    <property type="nucleotide sequence ID" value="NZ_JMPJ01000017.1"/>
</dbReference>
<comment type="caution">
    <text evidence="5">The sequence shown here is derived from an EMBL/GenBank/DDBJ whole genome shotgun (WGS) entry which is preliminary data.</text>
</comment>
<evidence type="ECO:0000256" key="1">
    <source>
        <dbReference type="ARBA" id="ARBA00001933"/>
    </source>
</evidence>
<dbReference type="STRING" id="910964.GEAM_0063"/>
<dbReference type="InterPro" id="IPR015424">
    <property type="entry name" value="PyrdxlP-dep_Trfase"/>
</dbReference>
<dbReference type="OrthoDB" id="9787096at2"/>
<dbReference type="InterPro" id="IPR006337">
    <property type="entry name" value="DgaE-like"/>
</dbReference>
<reference evidence="5 6" key="1">
    <citation type="submission" date="2014-05" db="EMBL/GenBank/DDBJ databases">
        <title>ATOL: Assembling a taxonomically balanced genome-scale reconstruction of the evolutionary history of the Enterobacteriaceae.</title>
        <authorList>
            <person name="Plunkett G.III."/>
            <person name="Neeno-Eckwall E.C."/>
            <person name="Glasner J.D."/>
            <person name="Perna N.T."/>
        </authorList>
    </citation>
    <scope>NUCLEOTIDE SEQUENCE [LARGE SCALE GENOMIC DNA]</scope>
    <source>
        <strain evidence="5 6">ATCC 33852</strain>
    </source>
</reference>
<keyword evidence="5" id="KW-0808">Transferase</keyword>
<organism evidence="5 6">
    <name type="scientific">Ewingella americana (strain ATCC 33852 / DSM 4580 / CCUG 14506 / JCM 5911 / LMG 7869 / NCTC 12157 / CDC 1468-78)</name>
    <dbReference type="NCBI Taxonomy" id="910964"/>
    <lineage>
        <taxon>Bacteria</taxon>
        <taxon>Pseudomonadati</taxon>
        <taxon>Pseudomonadota</taxon>
        <taxon>Gammaproteobacteria</taxon>
        <taxon>Enterobacterales</taxon>
        <taxon>Yersiniaceae</taxon>
        <taxon>Ewingella</taxon>
    </lineage>
</organism>
<dbReference type="InterPro" id="IPR018319">
    <property type="entry name" value="SelA-like"/>
</dbReference>
<dbReference type="Gene3D" id="3.40.640.10">
    <property type="entry name" value="Type I PLP-dependent aspartate aminotransferase-like (Major domain)"/>
    <property type="match status" value="1"/>
</dbReference>